<proteinExistence type="predicted"/>
<reference evidence="11 12" key="1">
    <citation type="submission" date="2018-03" db="EMBL/GenBank/DDBJ databases">
        <title>Finding Nemo's genes: A chromosome-scale reference assembly of the genome of the orange clownfish Amphiprion percula.</title>
        <authorList>
            <person name="Lehmann R."/>
        </authorList>
    </citation>
    <scope>NUCLEOTIDE SEQUENCE</scope>
</reference>
<keyword evidence="4" id="KW-0863">Zinc-finger</keyword>
<dbReference type="Proteomes" id="UP000265080">
    <property type="component" value="Chromosome 9"/>
</dbReference>
<evidence type="ECO:0000256" key="6">
    <source>
        <dbReference type="ARBA" id="ARBA00023015"/>
    </source>
</evidence>
<organism evidence="11 12">
    <name type="scientific">Amphiprion percula</name>
    <name type="common">Orange clownfish</name>
    <name type="synonym">Lutjanus percula</name>
    <dbReference type="NCBI Taxonomy" id="161767"/>
    <lineage>
        <taxon>Eukaryota</taxon>
        <taxon>Metazoa</taxon>
        <taxon>Chordata</taxon>
        <taxon>Craniata</taxon>
        <taxon>Vertebrata</taxon>
        <taxon>Euteleostomi</taxon>
        <taxon>Actinopterygii</taxon>
        <taxon>Neopterygii</taxon>
        <taxon>Teleostei</taxon>
        <taxon>Neoteleostei</taxon>
        <taxon>Acanthomorphata</taxon>
        <taxon>Ovalentaria</taxon>
        <taxon>Pomacentridae</taxon>
        <taxon>Amphiprion</taxon>
    </lineage>
</organism>
<dbReference type="PROSITE" id="PS50097">
    <property type="entry name" value="BTB"/>
    <property type="match status" value="1"/>
</dbReference>
<keyword evidence="12" id="KW-1185">Reference proteome</keyword>
<accession>A0A3P8TSJ3</accession>
<dbReference type="GO" id="GO:0000978">
    <property type="term" value="F:RNA polymerase II cis-regulatory region sequence-specific DNA binding"/>
    <property type="evidence" value="ECO:0007669"/>
    <property type="project" value="TreeGrafter"/>
</dbReference>
<dbReference type="InterPro" id="IPR000210">
    <property type="entry name" value="BTB/POZ_dom"/>
</dbReference>
<dbReference type="Gene3D" id="3.30.710.10">
    <property type="entry name" value="Potassium Channel Kv1.1, Chain A"/>
    <property type="match status" value="1"/>
</dbReference>
<dbReference type="GeneTree" id="ENSGT00940000158052"/>
<keyword evidence="5" id="KW-0862">Zinc</keyword>
<dbReference type="AlphaFoldDB" id="A0A3P8TSJ3"/>
<dbReference type="GO" id="GO:0005634">
    <property type="term" value="C:nucleus"/>
    <property type="evidence" value="ECO:0007669"/>
    <property type="project" value="UniProtKB-SubCell"/>
</dbReference>
<comment type="subcellular location">
    <subcellularLocation>
        <location evidence="1">Nucleus</location>
    </subcellularLocation>
</comment>
<evidence type="ECO:0000256" key="5">
    <source>
        <dbReference type="ARBA" id="ARBA00022833"/>
    </source>
</evidence>
<dbReference type="GO" id="GO:0000981">
    <property type="term" value="F:DNA-binding transcription factor activity, RNA polymerase II-specific"/>
    <property type="evidence" value="ECO:0007669"/>
    <property type="project" value="TreeGrafter"/>
</dbReference>
<dbReference type="SUPFAM" id="SSF54695">
    <property type="entry name" value="POZ domain"/>
    <property type="match status" value="1"/>
</dbReference>
<evidence type="ECO:0000256" key="9">
    <source>
        <dbReference type="ARBA" id="ARBA00023242"/>
    </source>
</evidence>
<protein>
    <recommendedName>
        <fullName evidence="10">BTB domain-containing protein</fullName>
    </recommendedName>
</protein>
<evidence type="ECO:0000313" key="12">
    <source>
        <dbReference type="Proteomes" id="UP000265080"/>
    </source>
</evidence>
<keyword evidence="9" id="KW-0539">Nucleus</keyword>
<keyword evidence="3" id="KW-0677">Repeat</keyword>
<keyword evidence="2" id="KW-0479">Metal-binding</keyword>
<name>A0A3P8TSJ3_AMPPE</name>
<reference evidence="11" key="2">
    <citation type="submission" date="2025-08" db="UniProtKB">
        <authorList>
            <consortium name="Ensembl"/>
        </authorList>
    </citation>
    <scope>IDENTIFICATION</scope>
</reference>
<keyword evidence="6" id="KW-0805">Transcription regulation</keyword>
<sequence length="109" mass="12435">MQLFLNLMDSAHPHTVLSKLNEQRSQGLFCDVTIVVEDVKFRAHKNILAACSGYFRNALTTSETWNLKSPLKLLPPPPHCCSASRRKRLDFLRKLSPNVSRLQCVRDLT</sequence>
<evidence type="ECO:0000256" key="1">
    <source>
        <dbReference type="ARBA" id="ARBA00004123"/>
    </source>
</evidence>
<evidence type="ECO:0000256" key="2">
    <source>
        <dbReference type="ARBA" id="ARBA00022723"/>
    </source>
</evidence>
<dbReference type="STRING" id="161767.ENSAPEP00000026218"/>
<dbReference type="InterPro" id="IPR011333">
    <property type="entry name" value="SKP1/BTB/POZ_sf"/>
</dbReference>
<evidence type="ECO:0000256" key="3">
    <source>
        <dbReference type="ARBA" id="ARBA00022737"/>
    </source>
</evidence>
<evidence type="ECO:0000256" key="7">
    <source>
        <dbReference type="ARBA" id="ARBA00023125"/>
    </source>
</evidence>
<evidence type="ECO:0000259" key="10">
    <source>
        <dbReference type="PROSITE" id="PS50097"/>
    </source>
</evidence>
<evidence type="ECO:0000256" key="4">
    <source>
        <dbReference type="ARBA" id="ARBA00022771"/>
    </source>
</evidence>
<reference evidence="11" key="3">
    <citation type="submission" date="2025-09" db="UniProtKB">
        <authorList>
            <consortium name="Ensembl"/>
        </authorList>
    </citation>
    <scope>IDENTIFICATION</scope>
</reference>
<dbReference type="GO" id="GO:0008270">
    <property type="term" value="F:zinc ion binding"/>
    <property type="evidence" value="ECO:0007669"/>
    <property type="project" value="UniProtKB-KW"/>
</dbReference>
<dbReference type="PANTHER" id="PTHR46105">
    <property type="entry name" value="AGAP004733-PA"/>
    <property type="match status" value="1"/>
</dbReference>
<dbReference type="PANTHER" id="PTHR46105:SF5">
    <property type="entry name" value="ZINC FINGER AND BTB DOMAIN-CONTAINING PROTEIN 44 ISOFORM X1"/>
    <property type="match status" value="1"/>
</dbReference>
<evidence type="ECO:0000256" key="8">
    <source>
        <dbReference type="ARBA" id="ARBA00023163"/>
    </source>
</evidence>
<dbReference type="InterPro" id="IPR050457">
    <property type="entry name" value="ZnFinger_BTB_dom_contain"/>
</dbReference>
<feature type="domain" description="BTB" evidence="10">
    <location>
        <begin position="30"/>
        <end position="62"/>
    </location>
</feature>
<keyword evidence="8" id="KW-0804">Transcription</keyword>
<dbReference type="Ensembl" id="ENSAPET00000026907.1">
    <property type="protein sequence ID" value="ENSAPEP00000026218.1"/>
    <property type="gene ID" value="ENSAPEG00000018628.1"/>
</dbReference>
<dbReference type="Pfam" id="PF00651">
    <property type="entry name" value="BTB"/>
    <property type="match status" value="1"/>
</dbReference>
<keyword evidence="7" id="KW-0238">DNA-binding</keyword>
<evidence type="ECO:0000313" key="11">
    <source>
        <dbReference type="Ensembl" id="ENSAPEP00000026218.1"/>
    </source>
</evidence>